<dbReference type="AlphaFoldDB" id="A0A562IHY5"/>
<sequence length="86" mass="9345">MEYAGWVEPGGYDRVVFRGDPAVHDGAPPQFLAFWVSAGRVLAGMNVNVWDVQDDIQALVRAGWAGREVDLGRLADPSVPLRALVP</sequence>
<dbReference type="EMBL" id="VLKE01000001">
    <property type="protein sequence ID" value="TWH70550.1"/>
    <property type="molecule type" value="Genomic_DNA"/>
</dbReference>
<reference evidence="2 3" key="1">
    <citation type="submission" date="2019-07" db="EMBL/GenBank/DDBJ databases">
        <title>R&amp;d 2014.</title>
        <authorList>
            <person name="Klenk H.-P."/>
        </authorList>
    </citation>
    <scope>NUCLEOTIDE SEQUENCE [LARGE SCALE GENOMIC DNA]</scope>
    <source>
        <strain evidence="2 3">DSM 43868</strain>
    </source>
</reference>
<dbReference type="OrthoDB" id="1145at2"/>
<dbReference type="Pfam" id="PF14759">
    <property type="entry name" value="Reductase_C"/>
    <property type="match status" value="1"/>
</dbReference>
<organism evidence="2 3">
    <name type="scientific">Micromonospora olivasterospora</name>
    <dbReference type="NCBI Taxonomy" id="1880"/>
    <lineage>
        <taxon>Bacteria</taxon>
        <taxon>Bacillati</taxon>
        <taxon>Actinomycetota</taxon>
        <taxon>Actinomycetes</taxon>
        <taxon>Micromonosporales</taxon>
        <taxon>Micromonosporaceae</taxon>
        <taxon>Micromonospora</taxon>
    </lineage>
</organism>
<evidence type="ECO:0000313" key="2">
    <source>
        <dbReference type="EMBL" id="TWH70550.1"/>
    </source>
</evidence>
<protein>
    <submittedName>
        <fullName evidence="2">NAD/ferredoxin-dependent reductase-like protein</fullName>
    </submittedName>
</protein>
<accession>A0A562IHY5</accession>
<dbReference type="InterPro" id="IPR016156">
    <property type="entry name" value="FAD/NAD-linked_Rdtase_dimer_sf"/>
</dbReference>
<proteinExistence type="predicted"/>
<name>A0A562IHY5_MICOL</name>
<keyword evidence="3" id="KW-1185">Reference proteome</keyword>
<evidence type="ECO:0000313" key="3">
    <source>
        <dbReference type="Proteomes" id="UP000319825"/>
    </source>
</evidence>
<comment type="caution">
    <text evidence="2">The sequence shown here is derived from an EMBL/GenBank/DDBJ whole genome shotgun (WGS) entry which is preliminary data.</text>
</comment>
<dbReference type="Proteomes" id="UP000319825">
    <property type="component" value="Unassembled WGS sequence"/>
</dbReference>
<dbReference type="SUPFAM" id="SSF55424">
    <property type="entry name" value="FAD/NAD-linked reductases, dimerisation (C-terminal) domain"/>
    <property type="match status" value="1"/>
</dbReference>
<feature type="domain" description="Reductase C-terminal" evidence="1">
    <location>
        <begin position="2"/>
        <end position="84"/>
    </location>
</feature>
<dbReference type="InterPro" id="IPR028202">
    <property type="entry name" value="Reductase_C"/>
</dbReference>
<evidence type="ECO:0000259" key="1">
    <source>
        <dbReference type="Pfam" id="PF14759"/>
    </source>
</evidence>
<gene>
    <name evidence="2" type="ORF">JD77_05575</name>
</gene>
<dbReference type="Gene3D" id="3.30.390.30">
    <property type="match status" value="1"/>
</dbReference>